<dbReference type="InterPro" id="IPR032710">
    <property type="entry name" value="NTF2-like_dom_sf"/>
</dbReference>
<dbReference type="Proteomes" id="UP000663792">
    <property type="component" value="Unassembled WGS sequence"/>
</dbReference>
<keyword evidence="1" id="KW-0732">Signal</keyword>
<evidence type="ECO:0000256" key="1">
    <source>
        <dbReference type="SAM" id="SignalP"/>
    </source>
</evidence>
<gene>
    <name evidence="2" type="ORF">JL106_00360</name>
</gene>
<accession>A0A939BUP2</accession>
<dbReference type="SUPFAM" id="SSF54427">
    <property type="entry name" value="NTF2-like"/>
    <property type="match status" value="1"/>
</dbReference>
<keyword evidence="3" id="KW-1185">Reference proteome</keyword>
<protein>
    <recommendedName>
        <fullName evidence="4">Nuclear transport factor 2 family protein</fullName>
    </recommendedName>
</protein>
<evidence type="ECO:0000313" key="3">
    <source>
        <dbReference type="Proteomes" id="UP000663792"/>
    </source>
</evidence>
<comment type="caution">
    <text evidence="2">The sequence shown here is derived from an EMBL/GenBank/DDBJ whole genome shotgun (WGS) entry which is preliminary data.</text>
</comment>
<name>A0A939BUP2_9ACTN</name>
<reference evidence="2" key="1">
    <citation type="submission" date="2021-01" db="EMBL/GenBank/DDBJ databases">
        <title>YIM 132084 draft genome.</title>
        <authorList>
            <person name="An D."/>
        </authorList>
    </citation>
    <scope>NUCLEOTIDE SEQUENCE</scope>
    <source>
        <strain evidence="2">YIM 132084</strain>
    </source>
</reference>
<organism evidence="2 3">
    <name type="scientific">Nakamurella leprariae</name>
    <dbReference type="NCBI Taxonomy" id="2803911"/>
    <lineage>
        <taxon>Bacteria</taxon>
        <taxon>Bacillati</taxon>
        <taxon>Actinomycetota</taxon>
        <taxon>Actinomycetes</taxon>
        <taxon>Nakamurellales</taxon>
        <taxon>Nakamurellaceae</taxon>
        <taxon>Nakamurella</taxon>
    </lineage>
</organism>
<evidence type="ECO:0008006" key="4">
    <source>
        <dbReference type="Google" id="ProtNLM"/>
    </source>
</evidence>
<proteinExistence type="predicted"/>
<dbReference type="AlphaFoldDB" id="A0A939BUP2"/>
<evidence type="ECO:0000313" key="2">
    <source>
        <dbReference type="EMBL" id="MBM9465728.1"/>
    </source>
</evidence>
<feature type="chain" id="PRO_5037543102" description="Nuclear transport factor 2 family protein" evidence="1">
    <location>
        <begin position="24"/>
        <end position="180"/>
    </location>
</feature>
<dbReference type="EMBL" id="JAERWK010000001">
    <property type="protein sequence ID" value="MBM9465728.1"/>
    <property type="molecule type" value="Genomic_DNA"/>
</dbReference>
<feature type="signal peptide" evidence="1">
    <location>
        <begin position="1"/>
        <end position="23"/>
    </location>
</feature>
<sequence>MSRLTVVLATVVAVIAVAGAATAWTLGHRPLTAAVAPWEPSVPDGSGTVELTDPAAGAADHPRSAEIQAVLQDYFDGINQQDWSRWASAVAPGQRAAQQAEWWTERYSTTADSAIRIVDVQERPLRARVWFASQQHPAYAPADLPVACISWDLTYLFADQDGRLVINGIDPTNQQMTECP</sequence>
<dbReference type="RefSeq" id="WP_205258684.1">
    <property type="nucleotide sequence ID" value="NZ_JAERWK010000001.1"/>
</dbReference>